<evidence type="ECO:0000313" key="1">
    <source>
        <dbReference type="EMBL" id="PWN18027.1"/>
    </source>
</evidence>
<keyword evidence="2" id="KW-1185">Reference proteome</keyword>
<dbReference type="GeneID" id="37017366"/>
<evidence type="ECO:0000313" key="2">
    <source>
        <dbReference type="Proteomes" id="UP000245942"/>
    </source>
</evidence>
<dbReference type="EMBL" id="KZ819339">
    <property type="protein sequence ID" value="PWN18027.1"/>
    <property type="molecule type" value="Genomic_DNA"/>
</dbReference>
<protein>
    <submittedName>
        <fullName evidence="1">Uncharacterized protein</fullName>
    </submittedName>
</protein>
<sequence>MSRFDKVKIASRDTYRIERLVIKGNVNIQHNRQDSAQKRQHDLTLTSSKGELQVGALHITVTSVVAYEADLLSCVRRAKEEVGADMPTGALTARQLPVTMMMDHRNLFMWQVTRSRATAFEQKHGLPVQVQFEFGRKMARLQFLKCLSSRNSGDWQVLVAEWRRALGSVVSSDIFNETLRFGTGQVAFQ</sequence>
<organism evidence="1 2">
    <name type="scientific">Pseudomicrostroma glucosiphilum</name>
    <dbReference type="NCBI Taxonomy" id="1684307"/>
    <lineage>
        <taxon>Eukaryota</taxon>
        <taxon>Fungi</taxon>
        <taxon>Dikarya</taxon>
        <taxon>Basidiomycota</taxon>
        <taxon>Ustilaginomycotina</taxon>
        <taxon>Exobasidiomycetes</taxon>
        <taxon>Microstromatales</taxon>
        <taxon>Microstromatales incertae sedis</taxon>
        <taxon>Pseudomicrostroma</taxon>
    </lineage>
</organism>
<dbReference type="RefSeq" id="XP_025345187.1">
    <property type="nucleotide sequence ID" value="XM_025495632.1"/>
</dbReference>
<name>A0A316TXT4_9BASI</name>
<reference evidence="1 2" key="1">
    <citation type="journal article" date="2018" name="Mol. Biol. Evol.">
        <title>Broad Genomic Sampling Reveals a Smut Pathogenic Ancestry of the Fungal Clade Ustilaginomycotina.</title>
        <authorList>
            <person name="Kijpornyongpan T."/>
            <person name="Mondo S.J."/>
            <person name="Barry K."/>
            <person name="Sandor L."/>
            <person name="Lee J."/>
            <person name="Lipzen A."/>
            <person name="Pangilinan J."/>
            <person name="LaButti K."/>
            <person name="Hainaut M."/>
            <person name="Henrissat B."/>
            <person name="Grigoriev I.V."/>
            <person name="Spatafora J.W."/>
            <person name="Aime M.C."/>
        </authorList>
    </citation>
    <scope>NUCLEOTIDE SEQUENCE [LARGE SCALE GENOMIC DNA]</scope>
    <source>
        <strain evidence="1 2">MCA 4718</strain>
    </source>
</reference>
<accession>A0A316TXT4</accession>
<dbReference type="Proteomes" id="UP000245942">
    <property type="component" value="Unassembled WGS sequence"/>
</dbReference>
<gene>
    <name evidence="1" type="ORF">BCV69DRAFT_92044</name>
</gene>
<proteinExistence type="predicted"/>
<dbReference type="AlphaFoldDB" id="A0A316TXT4"/>